<sequence length="318" mass="32765">MTLPAGTPQQPEQALALLGAASALGAPDPGSARGPSALEGSGLVASLRAAGRTARWSATLEPSPLSDTAHDMRTSLQVNGAFATRLADAIAGLPAGEFPLVLGGDHAIATGTWRGVGHRIGQAPGLIWIDAHLDSHTAHTTHSGNIHGMPLAALLGEGAPELTDLPGPCLDPARCCVVGARAWEAEEHALLQRLGVRIFTMDEVHRRGLHAVMGDALAITRAGGRGFGLSLDLDALDPGELPAVTCPEPDGLGVASLAAELRRLRACPDFVAMEIVEYRPDLDPDGLCAARIVKLAQSALGRETMPAPSADPSVAKVQ</sequence>
<comment type="catalytic activity">
    <reaction evidence="9">
        <text>L-arginine + H2O = urea + L-ornithine</text>
        <dbReference type="Rhea" id="RHEA:20569"/>
        <dbReference type="ChEBI" id="CHEBI:15377"/>
        <dbReference type="ChEBI" id="CHEBI:16199"/>
        <dbReference type="ChEBI" id="CHEBI:32682"/>
        <dbReference type="ChEBI" id="CHEBI:46911"/>
        <dbReference type="EC" id="3.5.3.1"/>
    </reaction>
</comment>
<dbReference type="EMBL" id="NOIH01000003">
    <property type="protein sequence ID" value="OYD55204.1"/>
    <property type="molecule type" value="Genomic_DNA"/>
</dbReference>
<dbReference type="EC" id="3.5.3.1" evidence="3"/>
<dbReference type="PROSITE" id="PS01053">
    <property type="entry name" value="ARGINASE_1"/>
    <property type="match status" value="1"/>
</dbReference>
<evidence type="ECO:0000256" key="2">
    <source>
        <dbReference type="ARBA" id="ARBA00005098"/>
    </source>
</evidence>
<dbReference type="PANTHER" id="PTHR43782:SF3">
    <property type="entry name" value="ARGINASE"/>
    <property type="match status" value="1"/>
</dbReference>
<evidence type="ECO:0000256" key="4">
    <source>
        <dbReference type="ARBA" id="ARBA00018123"/>
    </source>
</evidence>
<keyword evidence="5" id="KW-0056">Arginine metabolism</keyword>
<protein>
    <recommendedName>
        <fullName evidence="4">Arginase</fullName>
        <ecNumber evidence="3">3.5.3.1</ecNumber>
    </recommendedName>
</protein>
<dbReference type="InterPro" id="IPR006035">
    <property type="entry name" value="Ureohydrolase"/>
</dbReference>
<evidence type="ECO:0000256" key="1">
    <source>
        <dbReference type="ARBA" id="ARBA00001936"/>
    </source>
</evidence>
<dbReference type="GO" id="GO:0000050">
    <property type="term" value="P:urea cycle"/>
    <property type="evidence" value="ECO:0007669"/>
    <property type="project" value="UniProtKB-UniPathway"/>
</dbReference>
<dbReference type="GO" id="GO:0005829">
    <property type="term" value="C:cytosol"/>
    <property type="evidence" value="ECO:0007669"/>
    <property type="project" value="TreeGrafter"/>
</dbReference>
<dbReference type="InterPro" id="IPR023696">
    <property type="entry name" value="Ureohydrolase_dom_sf"/>
</dbReference>
<comment type="caution">
    <text evidence="12">The sequence shown here is derived from an EMBL/GenBank/DDBJ whole genome shotgun (WGS) entry which is preliminary data.</text>
</comment>
<evidence type="ECO:0000256" key="7">
    <source>
        <dbReference type="ARBA" id="ARBA00022801"/>
    </source>
</evidence>
<dbReference type="InterPro" id="IPR020855">
    <property type="entry name" value="Ureohydrolase_Mn_BS"/>
</dbReference>
<dbReference type="InterPro" id="IPR014033">
    <property type="entry name" value="Arginase"/>
</dbReference>
<dbReference type="PANTHER" id="PTHR43782">
    <property type="entry name" value="ARGINASE"/>
    <property type="match status" value="1"/>
</dbReference>
<evidence type="ECO:0000313" key="13">
    <source>
        <dbReference type="Proteomes" id="UP000215181"/>
    </source>
</evidence>
<comment type="cofactor">
    <cofactor evidence="1">
        <name>Mn(2+)</name>
        <dbReference type="ChEBI" id="CHEBI:29035"/>
    </cofactor>
</comment>
<evidence type="ECO:0000256" key="9">
    <source>
        <dbReference type="ARBA" id="ARBA00047391"/>
    </source>
</evidence>
<dbReference type="PRINTS" id="PR00116">
    <property type="entry name" value="ARGINASE"/>
</dbReference>
<evidence type="ECO:0000256" key="6">
    <source>
        <dbReference type="ARBA" id="ARBA00022723"/>
    </source>
</evidence>
<comment type="pathway">
    <text evidence="2">Nitrogen metabolism; urea cycle; L-ornithine and urea from L-arginine: step 1/1.</text>
</comment>
<evidence type="ECO:0000256" key="11">
    <source>
        <dbReference type="RuleBase" id="RU003684"/>
    </source>
</evidence>
<keyword evidence="6" id="KW-0479">Metal-binding</keyword>
<keyword evidence="13" id="KW-1185">Reference proteome</keyword>
<dbReference type="AlphaFoldDB" id="A0A235F1Q2"/>
<keyword evidence="7 11" id="KW-0378">Hydrolase</keyword>
<evidence type="ECO:0000256" key="5">
    <source>
        <dbReference type="ARBA" id="ARBA00022503"/>
    </source>
</evidence>
<dbReference type="GO" id="GO:0004053">
    <property type="term" value="F:arginase activity"/>
    <property type="evidence" value="ECO:0007669"/>
    <property type="project" value="UniProtKB-EC"/>
</dbReference>
<dbReference type="PROSITE" id="PS51409">
    <property type="entry name" value="ARGINASE_2"/>
    <property type="match status" value="1"/>
</dbReference>
<dbReference type="GO" id="GO:0030145">
    <property type="term" value="F:manganese ion binding"/>
    <property type="evidence" value="ECO:0007669"/>
    <property type="project" value="TreeGrafter"/>
</dbReference>
<accession>A0A235F1Q2</accession>
<evidence type="ECO:0000256" key="10">
    <source>
        <dbReference type="PROSITE-ProRule" id="PRU00742"/>
    </source>
</evidence>
<dbReference type="CDD" id="cd09989">
    <property type="entry name" value="Arginase"/>
    <property type="match status" value="1"/>
</dbReference>
<proteinExistence type="inferred from homology"/>
<keyword evidence="8" id="KW-0464">Manganese</keyword>
<dbReference type="Pfam" id="PF00491">
    <property type="entry name" value="Arginase"/>
    <property type="match status" value="1"/>
</dbReference>
<dbReference type="OrthoDB" id="3398487at2"/>
<name>A0A235F1Q2_9RHOO</name>
<gene>
    <name evidence="12" type="ORF">CGK74_03105</name>
</gene>
<reference evidence="12 13" key="1">
    <citation type="submission" date="2017-07" db="EMBL/GenBank/DDBJ databases">
        <title>Thauera sp. KNDSS-Mac4 genome sequence and assembly.</title>
        <authorList>
            <person name="Mayilraj S."/>
        </authorList>
    </citation>
    <scope>NUCLEOTIDE SEQUENCE [LARGE SCALE GENOMIC DNA]</scope>
    <source>
        <strain evidence="12 13">KNDSS-Mac4</strain>
    </source>
</reference>
<dbReference type="Gene3D" id="3.40.800.10">
    <property type="entry name" value="Ureohydrolase domain"/>
    <property type="match status" value="1"/>
</dbReference>
<dbReference type="Proteomes" id="UP000215181">
    <property type="component" value="Unassembled WGS sequence"/>
</dbReference>
<dbReference type="GO" id="GO:0006525">
    <property type="term" value="P:arginine metabolic process"/>
    <property type="evidence" value="ECO:0007669"/>
    <property type="project" value="UniProtKB-KW"/>
</dbReference>
<evidence type="ECO:0000313" key="12">
    <source>
        <dbReference type="EMBL" id="OYD55204.1"/>
    </source>
</evidence>
<comment type="similarity">
    <text evidence="10 11">Belongs to the arginase family.</text>
</comment>
<evidence type="ECO:0000256" key="3">
    <source>
        <dbReference type="ARBA" id="ARBA00012168"/>
    </source>
</evidence>
<evidence type="ECO:0000256" key="8">
    <source>
        <dbReference type="ARBA" id="ARBA00023211"/>
    </source>
</evidence>
<dbReference type="SUPFAM" id="SSF52768">
    <property type="entry name" value="Arginase/deacetylase"/>
    <property type="match status" value="1"/>
</dbReference>
<dbReference type="UniPathway" id="UPA00158">
    <property type="reaction ID" value="UER00270"/>
</dbReference>
<organism evidence="12 13">
    <name type="scientific">Thauera propionica</name>
    <dbReference type="NCBI Taxonomy" id="2019431"/>
    <lineage>
        <taxon>Bacteria</taxon>
        <taxon>Pseudomonadati</taxon>
        <taxon>Pseudomonadota</taxon>
        <taxon>Betaproteobacteria</taxon>
        <taxon>Rhodocyclales</taxon>
        <taxon>Zoogloeaceae</taxon>
        <taxon>Thauera</taxon>
    </lineage>
</organism>
<dbReference type="RefSeq" id="WP_094267043.1">
    <property type="nucleotide sequence ID" value="NZ_JAQVFK010000003.1"/>
</dbReference>